<dbReference type="InterPro" id="IPR019734">
    <property type="entry name" value="TPR_rpt"/>
</dbReference>
<organism evidence="8 9">
    <name type="scientific">Marasmius oreades</name>
    <name type="common">fairy-ring Marasmius</name>
    <dbReference type="NCBI Taxonomy" id="181124"/>
    <lineage>
        <taxon>Eukaryota</taxon>
        <taxon>Fungi</taxon>
        <taxon>Dikarya</taxon>
        <taxon>Basidiomycota</taxon>
        <taxon>Agaricomycotina</taxon>
        <taxon>Agaricomycetes</taxon>
        <taxon>Agaricomycetidae</taxon>
        <taxon>Agaricales</taxon>
        <taxon>Marasmiineae</taxon>
        <taxon>Marasmiaceae</taxon>
        <taxon>Marasmius</taxon>
    </lineage>
</organism>
<feature type="region of interest" description="Disordered" evidence="5">
    <location>
        <begin position="331"/>
        <end position="354"/>
    </location>
</feature>
<evidence type="ECO:0000256" key="5">
    <source>
        <dbReference type="SAM" id="MobiDB-lite"/>
    </source>
</evidence>
<keyword evidence="4" id="KW-0802">TPR repeat</keyword>
<dbReference type="InterPro" id="IPR001623">
    <property type="entry name" value="DnaJ_domain"/>
</dbReference>
<dbReference type="Pfam" id="PF13414">
    <property type="entry name" value="TPR_11"/>
    <property type="match status" value="1"/>
</dbReference>
<feature type="repeat" description="TPR" evidence="4">
    <location>
        <begin position="36"/>
        <end position="69"/>
    </location>
</feature>
<dbReference type="PANTHER" id="PTHR44140:SF2">
    <property type="entry name" value="LD25575P"/>
    <property type="match status" value="1"/>
</dbReference>
<dbReference type="PROSITE" id="PS50076">
    <property type="entry name" value="DNAJ_2"/>
    <property type="match status" value="1"/>
</dbReference>
<evidence type="ECO:0000256" key="2">
    <source>
        <dbReference type="ARBA" id="ARBA00022729"/>
    </source>
</evidence>
<dbReference type="KEGG" id="more:E1B28_008457"/>
<evidence type="ECO:0000256" key="4">
    <source>
        <dbReference type="PROSITE-ProRule" id="PRU00339"/>
    </source>
</evidence>
<protein>
    <recommendedName>
        <fullName evidence="7">J domain-containing protein</fullName>
    </recommendedName>
</protein>
<feature type="compositionally biased region" description="Basic and acidic residues" evidence="5">
    <location>
        <begin position="340"/>
        <end position="353"/>
    </location>
</feature>
<dbReference type="SUPFAM" id="SSF48452">
    <property type="entry name" value="TPR-like"/>
    <property type="match status" value="1"/>
</dbReference>
<evidence type="ECO:0000313" key="9">
    <source>
        <dbReference type="Proteomes" id="UP001049176"/>
    </source>
</evidence>
<dbReference type="CDD" id="cd06257">
    <property type="entry name" value="DnaJ"/>
    <property type="match status" value="1"/>
</dbReference>
<dbReference type="GO" id="GO:0005783">
    <property type="term" value="C:endoplasmic reticulum"/>
    <property type="evidence" value="ECO:0007669"/>
    <property type="project" value="UniProtKB-SubCell"/>
</dbReference>
<proteinExistence type="predicted"/>
<dbReference type="GeneID" id="66077533"/>
<dbReference type="PROSITE" id="PS50005">
    <property type="entry name" value="TPR"/>
    <property type="match status" value="2"/>
</dbReference>
<comment type="subcellular location">
    <subcellularLocation>
        <location evidence="1">Endoplasmic reticulum</location>
    </subcellularLocation>
</comment>
<feature type="region of interest" description="Disordered" evidence="5">
    <location>
        <begin position="515"/>
        <end position="536"/>
    </location>
</feature>
<dbReference type="SMART" id="SM00028">
    <property type="entry name" value="TPR"/>
    <property type="match status" value="3"/>
</dbReference>
<evidence type="ECO:0000259" key="7">
    <source>
        <dbReference type="PROSITE" id="PS50076"/>
    </source>
</evidence>
<reference evidence="8" key="1">
    <citation type="journal article" date="2021" name="Genome Biol. Evol.">
        <title>The assembled and annotated genome of the fairy-ring fungus Marasmius oreades.</title>
        <authorList>
            <person name="Hiltunen M."/>
            <person name="Ament-Velasquez S.L."/>
            <person name="Johannesson H."/>
        </authorList>
    </citation>
    <scope>NUCLEOTIDE SEQUENCE</scope>
    <source>
        <strain evidence="8">03SP1</strain>
    </source>
</reference>
<dbReference type="OrthoDB" id="1726119at2759"/>
<evidence type="ECO:0000313" key="8">
    <source>
        <dbReference type="EMBL" id="KAG7092078.1"/>
    </source>
</evidence>
<dbReference type="AlphaFoldDB" id="A0A9P7RZ11"/>
<dbReference type="SUPFAM" id="SSF46565">
    <property type="entry name" value="Chaperone J-domain"/>
    <property type="match status" value="1"/>
</dbReference>
<keyword evidence="3" id="KW-0256">Endoplasmic reticulum</keyword>
<dbReference type="GO" id="GO:0051787">
    <property type="term" value="F:misfolded protein binding"/>
    <property type="evidence" value="ECO:0007669"/>
    <property type="project" value="TreeGrafter"/>
</dbReference>
<feature type="repeat" description="TPR" evidence="4">
    <location>
        <begin position="70"/>
        <end position="103"/>
    </location>
</feature>
<dbReference type="InterPro" id="IPR051727">
    <property type="entry name" value="DnaJ_C3_Co-chaperones"/>
</dbReference>
<dbReference type="GO" id="GO:0051087">
    <property type="term" value="F:protein-folding chaperone binding"/>
    <property type="evidence" value="ECO:0007669"/>
    <property type="project" value="TreeGrafter"/>
</dbReference>
<feature type="chain" id="PRO_5040291971" description="J domain-containing protein" evidence="6">
    <location>
        <begin position="23"/>
        <end position="576"/>
    </location>
</feature>
<dbReference type="RefSeq" id="XP_043008548.1">
    <property type="nucleotide sequence ID" value="XM_043153264.1"/>
</dbReference>
<dbReference type="Gene3D" id="1.25.40.10">
    <property type="entry name" value="Tetratricopeptide repeat domain"/>
    <property type="match status" value="1"/>
</dbReference>
<name>A0A9P7RZ11_9AGAR</name>
<feature type="signal peptide" evidence="6">
    <location>
        <begin position="1"/>
        <end position="22"/>
    </location>
</feature>
<dbReference type="PRINTS" id="PR00625">
    <property type="entry name" value="JDOMAIN"/>
</dbReference>
<evidence type="ECO:0000256" key="3">
    <source>
        <dbReference type="ARBA" id="ARBA00022824"/>
    </source>
</evidence>
<evidence type="ECO:0000256" key="6">
    <source>
        <dbReference type="SAM" id="SignalP"/>
    </source>
</evidence>
<dbReference type="Gene3D" id="1.10.287.110">
    <property type="entry name" value="DnaJ domain"/>
    <property type="match status" value="1"/>
</dbReference>
<dbReference type="InterPro" id="IPR036869">
    <property type="entry name" value="J_dom_sf"/>
</dbReference>
<evidence type="ECO:0000256" key="1">
    <source>
        <dbReference type="ARBA" id="ARBA00004240"/>
    </source>
</evidence>
<dbReference type="Pfam" id="PF00226">
    <property type="entry name" value="DnaJ"/>
    <property type="match status" value="1"/>
</dbReference>
<dbReference type="SMART" id="SM00271">
    <property type="entry name" value="DnaJ"/>
    <property type="match status" value="1"/>
</dbReference>
<gene>
    <name evidence="8" type="ORF">E1B28_008457</name>
</gene>
<dbReference type="EMBL" id="CM032185">
    <property type="protein sequence ID" value="KAG7092078.1"/>
    <property type="molecule type" value="Genomic_DNA"/>
</dbReference>
<sequence length="576" mass="62812">MRIPALSFSISLLLTFASFVEGNSAGSGGGLYPPGLLPLINRANALLSAGQFNEAANVYSEAIEQSPTDYLLYYKRATAYLSLSRHSLALDDFDKVLKLTSNTFDNAFLMKARILLKEGDYTGAQTTLTTYIDSPSTSSSSSTKKEAIELQSKVQEASKLYAKAQNEAKAHLPSACVETTSTLLREYSPYSIPIRSLRAECSLLAGDVDGAVGDYTRLASLLPAEEAMNTHVLVFRLSYFFLPAPEEGAAALNPLKQCLHFDPDNKVCLSLHRQAKAFEKSFSKLNDLLGKEDWRGAIGLLTESGKGKEKELLKKFDETMASNTLRELLLKPPSGKKSKLGKDQEIPLPDPRKFSPRRQTLIRSLCRAYTNLAAGSSGSTYQNKADVYCSELLGMSDCAEDVDGLVGKAQFLMVSDEDSDIEEAIRLLEKAFEASGRSNRDIHKRLNDAKKAMKMRKRKDYYKVLGVSRDADEKTIKKAFRKVAKTAHPDKGGSEQKMAAVNEAYEVLSDPELRARFDAGDDPNDPSGGAGGSPFTYTYSAPGGGFGGFSGGDHPFAQFFQQGGGGGQGFKFHFSH</sequence>
<feature type="domain" description="J" evidence="7">
    <location>
        <begin position="460"/>
        <end position="521"/>
    </location>
</feature>
<dbReference type="Proteomes" id="UP001049176">
    <property type="component" value="Chromosome 5"/>
</dbReference>
<comment type="caution">
    <text evidence="8">The sequence shown here is derived from an EMBL/GenBank/DDBJ whole genome shotgun (WGS) entry which is preliminary data.</text>
</comment>
<accession>A0A9P7RZ11</accession>
<keyword evidence="2 6" id="KW-0732">Signal</keyword>
<dbReference type="InterPro" id="IPR011990">
    <property type="entry name" value="TPR-like_helical_dom_sf"/>
</dbReference>
<dbReference type="GO" id="GO:0034975">
    <property type="term" value="P:protein folding in endoplasmic reticulum"/>
    <property type="evidence" value="ECO:0007669"/>
    <property type="project" value="TreeGrafter"/>
</dbReference>
<dbReference type="PANTHER" id="PTHR44140">
    <property type="entry name" value="LD25575P"/>
    <property type="match status" value="1"/>
</dbReference>
<keyword evidence="9" id="KW-1185">Reference proteome</keyword>